<dbReference type="AlphaFoldDB" id="A0A1L0GGC6"/>
<evidence type="ECO:0000256" key="1">
    <source>
        <dbReference type="ARBA" id="ARBA00005351"/>
    </source>
</evidence>
<accession>A0A1L0GGC6</accession>
<dbReference type="EMBL" id="LT635760">
    <property type="protein sequence ID" value="SGZ55317.1"/>
    <property type="molecule type" value="Genomic_DNA"/>
</dbReference>
<dbReference type="Proteomes" id="UP000182334">
    <property type="component" value="Chromosome V"/>
</dbReference>
<dbReference type="Gene3D" id="1.25.40.10">
    <property type="entry name" value="Tetratricopeptide repeat domain"/>
    <property type="match status" value="1"/>
</dbReference>
<sequence length="317" mass="35912">MSDKLQRTIARFQQKIDNKDFYEAHQTLRTITNRYVKTSQYPEAIDLLYQGLSILATNKEYGSASDLILYLIQVYGEAKIKCSNEAASKDYKWKLIDLISLLPDSDPSLGDVAKNALAWSKESSLSKFGDADLHHLFGSKFLKAIDSQTTEDEKYKLFAVAELHLILGTYESLPIYVDYLFSWYQEGGKSGDAGEFIARAVINYAYLKNIKFALSALERFLSKYVASDVENYSKVDDLYMFEKLEVLNFVQLLLATLTKVNSGEKYLKLYQHYKQLLVSAGLAPLVEYLGRFYFGLNLGNPQGGNNMLANLMGGLFK</sequence>
<reference evidence="2 3" key="1">
    <citation type="submission" date="2016-10" db="EMBL/GenBank/DDBJ databases">
        <authorList>
            <person name="de Groot N.N."/>
        </authorList>
    </citation>
    <scope>NUCLEOTIDE SEQUENCE [LARGE SCALE GENOMIC DNA]</scope>
    <source>
        <strain evidence="2 3">CBS 141442</strain>
    </source>
</reference>
<dbReference type="STRING" id="45354.A0A1L0GGC6"/>
<dbReference type="PANTHER" id="PTHR12875">
    <property type="entry name" value="GOLGI TO ER TRAFFIC PROTEIN 4 HOMOLOG"/>
    <property type="match status" value="1"/>
</dbReference>
<evidence type="ECO:0000313" key="3">
    <source>
        <dbReference type="Proteomes" id="UP000182334"/>
    </source>
</evidence>
<dbReference type="InterPro" id="IPR011990">
    <property type="entry name" value="TPR-like_helical_dom_sf"/>
</dbReference>
<comment type="similarity">
    <text evidence="1">Belongs to the GET4 family.</text>
</comment>
<dbReference type="OrthoDB" id="10252405at2759"/>
<organism evidence="2 3">
    <name type="scientific">Sungouiella intermedia</name>
    <dbReference type="NCBI Taxonomy" id="45354"/>
    <lineage>
        <taxon>Eukaryota</taxon>
        <taxon>Fungi</taxon>
        <taxon>Dikarya</taxon>
        <taxon>Ascomycota</taxon>
        <taxon>Saccharomycotina</taxon>
        <taxon>Pichiomycetes</taxon>
        <taxon>Metschnikowiaceae</taxon>
        <taxon>Sungouiella</taxon>
    </lineage>
</organism>
<dbReference type="GO" id="GO:0045048">
    <property type="term" value="P:protein insertion into ER membrane"/>
    <property type="evidence" value="ECO:0007669"/>
    <property type="project" value="InterPro"/>
</dbReference>
<gene>
    <name evidence="2" type="ORF">SAMEA4029010_CIC11G00000003114</name>
</gene>
<evidence type="ECO:0000313" key="2">
    <source>
        <dbReference type="EMBL" id="SGZ55317.1"/>
    </source>
</evidence>
<keyword evidence="3" id="KW-1185">Reference proteome</keyword>
<protein>
    <submittedName>
        <fullName evidence="2">CIC11C00000003114</fullName>
    </submittedName>
</protein>
<name>A0A1L0GGC6_9ASCO</name>
<dbReference type="Pfam" id="PF04190">
    <property type="entry name" value="GET4"/>
    <property type="match status" value="1"/>
</dbReference>
<proteinExistence type="inferred from homology"/>
<dbReference type="InterPro" id="IPR007317">
    <property type="entry name" value="GET4"/>
</dbReference>
<dbReference type="GO" id="GO:0072380">
    <property type="term" value="C:TRC complex"/>
    <property type="evidence" value="ECO:0007669"/>
    <property type="project" value="TreeGrafter"/>
</dbReference>
<dbReference type="PANTHER" id="PTHR12875:SF0">
    <property type="entry name" value="GOLGI TO ER TRAFFIC PROTEIN 4 HOMOLOG"/>
    <property type="match status" value="1"/>
</dbReference>